<sequence>MYCTVDDVLKLVPRLTLIDLTQDDPEVDDFDVEVINGAIKYASDKIDAAVRGRYPLPLPQKVDLLKELALDLVRDRLYTRRPDGGPLPEAVKEGKKSAEADLTKIQNGQLSLGIENSKKPVDEAGPWRIKVPSRRFDGGGR</sequence>
<name>A0A9X3DSU1_9GAMM</name>
<dbReference type="AlphaFoldDB" id="A0A9X3DSU1"/>
<dbReference type="Proteomes" id="UP001146019">
    <property type="component" value="Unassembled WGS sequence"/>
</dbReference>
<reference evidence="2" key="1">
    <citation type="submission" date="2022-11" db="EMBL/GenBank/DDBJ databases">
        <title>Biodiversity and phylogenetic relationships of bacteria.</title>
        <authorList>
            <person name="Machado R.A.R."/>
            <person name="Bhat A."/>
            <person name="Loulou A."/>
            <person name="Kallel S."/>
        </authorList>
    </citation>
    <scope>NUCLEOTIDE SEQUENCE</scope>
    <source>
        <strain evidence="2">A-IN1</strain>
    </source>
</reference>
<evidence type="ECO:0000313" key="2">
    <source>
        <dbReference type="EMBL" id="MCX5466496.1"/>
    </source>
</evidence>
<organism evidence="2 3">
    <name type="scientific">Acinetobacter nematophilus</name>
    <dbReference type="NCBI Taxonomy" id="2994642"/>
    <lineage>
        <taxon>Bacteria</taxon>
        <taxon>Pseudomonadati</taxon>
        <taxon>Pseudomonadota</taxon>
        <taxon>Gammaproteobacteria</taxon>
        <taxon>Moraxellales</taxon>
        <taxon>Moraxellaceae</taxon>
        <taxon>Acinetobacter</taxon>
    </lineage>
</organism>
<comment type="caution">
    <text evidence="2">The sequence shown here is derived from an EMBL/GenBank/DDBJ whole genome shotgun (WGS) entry which is preliminary data.</text>
</comment>
<dbReference type="InterPro" id="IPR009752">
    <property type="entry name" value="Phage_Mu_GpJ"/>
</dbReference>
<gene>
    <name evidence="2" type="ORF">OSH00_01950</name>
</gene>
<accession>A0A9X3DSU1</accession>
<evidence type="ECO:0000313" key="3">
    <source>
        <dbReference type="Proteomes" id="UP001146019"/>
    </source>
</evidence>
<dbReference type="Pfam" id="PF07030">
    <property type="entry name" value="Phage_Mu_Gp36"/>
    <property type="match status" value="1"/>
</dbReference>
<protein>
    <submittedName>
        <fullName evidence="2">DUF1320 domain-containing protein</fullName>
    </submittedName>
</protein>
<proteinExistence type="predicted"/>
<dbReference type="EMBL" id="JAPKMY010000001">
    <property type="protein sequence ID" value="MCX5466496.1"/>
    <property type="molecule type" value="Genomic_DNA"/>
</dbReference>
<evidence type="ECO:0000256" key="1">
    <source>
        <dbReference type="SAM" id="MobiDB-lite"/>
    </source>
</evidence>
<dbReference type="RefSeq" id="WP_266129014.1">
    <property type="nucleotide sequence ID" value="NZ_JAPKMY010000001.1"/>
</dbReference>
<keyword evidence="3" id="KW-1185">Reference proteome</keyword>
<feature type="region of interest" description="Disordered" evidence="1">
    <location>
        <begin position="113"/>
        <end position="141"/>
    </location>
</feature>